<dbReference type="KEGG" id="boz:DBV39_10335"/>
<dbReference type="EMBL" id="CP028901">
    <property type="protein sequence ID" value="AWB34045.1"/>
    <property type="molecule type" value="Genomic_DNA"/>
</dbReference>
<name>A0A2R4XJQ6_9BURK</name>
<reference evidence="1 2" key="1">
    <citation type="submission" date="2018-04" db="EMBL/GenBank/DDBJ databases">
        <title>Bordetella sp. HZ20 isolated from seawater.</title>
        <authorList>
            <person name="Sun C."/>
        </authorList>
    </citation>
    <scope>NUCLEOTIDE SEQUENCE [LARGE SCALE GENOMIC DNA]</scope>
    <source>
        <strain evidence="1 2">HZ20</strain>
    </source>
</reference>
<dbReference type="AlphaFoldDB" id="A0A2R4XJQ6"/>
<evidence type="ECO:0000313" key="1">
    <source>
        <dbReference type="EMBL" id="AWB34045.1"/>
    </source>
</evidence>
<evidence type="ECO:0000313" key="2">
    <source>
        <dbReference type="Proteomes" id="UP000244571"/>
    </source>
</evidence>
<sequence length="96" mass="10883">MPIGLEITPPKTRAVLIIKTAFTLTDPENRRNLKGYPCTLPRTKELCQTGHPGASGKNQKLFLPELTILRFQSELRNLADFLFLIKLLDRAQHTVL</sequence>
<accession>A0A2R4XJQ6</accession>
<organism evidence="1 2">
    <name type="scientific">Orrella marina</name>
    <dbReference type="NCBI Taxonomy" id="2163011"/>
    <lineage>
        <taxon>Bacteria</taxon>
        <taxon>Pseudomonadati</taxon>
        <taxon>Pseudomonadota</taxon>
        <taxon>Betaproteobacteria</taxon>
        <taxon>Burkholderiales</taxon>
        <taxon>Alcaligenaceae</taxon>
        <taxon>Orrella</taxon>
    </lineage>
</organism>
<proteinExistence type="predicted"/>
<keyword evidence="2" id="KW-1185">Reference proteome</keyword>
<protein>
    <submittedName>
        <fullName evidence="1">Uncharacterized protein</fullName>
    </submittedName>
</protein>
<gene>
    <name evidence="1" type="ORF">DBV39_10335</name>
</gene>
<dbReference type="Proteomes" id="UP000244571">
    <property type="component" value="Chromosome"/>
</dbReference>